<sequence length="80" mass="8708">MSPNISENNTSETLIEVMLNDEQVFLSSESSISVLLLLQNIAANSVALVRNGQVLPKSRWKETLCCHGDQFEVFALVAGG</sequence>
<dbReference type="PANTHER" id="PTHR34472:SF1">
    <property type="entry name" value="SULFUR CARRIER PROTEIN THIS"/>
    <property type="match status" value="1"/>
</dbReference>
<protein>
    <submittedName>
        <fullName evidence="1">Sulfur carrier protein ThiS</fullName>
    </submittedName>
</protein>
<evidence type="ECO:0000313" key="1">
    <source>
        <dbReference type="EMBL" id="QDO84370.1"/>
    </source>
</evidence>
<dbReference type="Pfam" id="PF02597">
    <property type="entry name" value="ThiS"/>
    <property type="match status" value="1"/>
</dbReference>
<dbReference type="InterPro" id="IPR016155">
    <property type="entry name" value="Mopterin_synth/thiamin_S_b"/>
</dbReference>
<gene>
    <name evidence="1" type="primary">thiS</name>
    <name evidence="1" type="ORF">FM037_15550</name>
</gene>
<organism evidence="1 2">
    <name type="scientific">Shewanella psychropiezotolerans</name>
    <dbReference type="NCBI Taxonomy" id="2593655"/>
    <lineage>
        <taxon>Bacteria</taxon>
        <taxon>Pseudomonadati</taxon>
        <taxon>Pseudomonadota</taxon>
        <taxon>Gammaproteobacteria</taxon>
        <taxon>Alteromonadales</taxon>
        <taxon>Shewanellaceae</taxon>
        <taxon>Shewanella</taxon>
    </lineage>
</organism>
<dbReference type="RefSeq" id="WP_144046729.1">
    <property type="nucleotide sequence ID" value="NZ_CP041614.1"/>
</dbReference>
<dbReference type="PANTHER" id="PTHR34472">
    <property type="entry name" value="SULFUR CARRIER PROTEIN THIS"/>
    <property type="match status" value="1"/>
</dbReference>
<keyword evidence="2" id="KW-1185">Reference proteome</keyword>
<dbReference type="SUPFAM" id="SSF54285">
    <property type="entry name" value="MoaD/ThiS"/>
    <property type="match status" value="1"/>
</dbReference>
<dbReference type="InterPro" id="IPR012675">
    <property type="entry name" value="Beta-grasp_dom_sf"/>
</dbReference>
<dbReference type="NCBIfam" id="TIGR01683">
    <property type="entry name" value="thiS"/>
    <property type="match status" value="1"/>
</dbReference>
<dbReference type="InterPro" id="IPR010035">
    <property type="entry name" value="Thi_S"/>
</dbReference>
<evidence type="ECO:0000313" key="2">
    <source>
        <dbReference type="Proteomes" id="UP000315947"/>
    </source>
</evidence>
<dbReference type="Gene3D" id="3.10.20.30">
    <property type="match status" value="1"/>
</dbReference>
<name>A0ABX5WZ31_9GAMM</name>
<accession>A0ABX5WZ31</accession>
<reference evidence="1 2" key="1">
    <citation type="submission" date="2019-07" db="EMBL/GenBank/DDBJ databases">
        <title>Shewanella sp. YLB-06 whole genomic sequence.</title>
        <authorList>
            <person name="Yu L."/>
        </authorList>
    </citation>
    <scope>NUCLEOTIDE SEQUENCE [LARGE SCALE GENOMIC DNA]</scope>
    <source>
        <strain evidence="1 2">YLB-06</strain>
    </source>
</reference>
<proteinExistence type="predicted"/>
<dbReference type="InterPro" id="IPR003749">
    <property type="entry name" value="ThiS/MoaD-like"/>
</dbReference>
<dbReference type="EMBL" id="CP041614">
    <property type="protein sequence ID" value="QDO84370.1"/>
    <property type="molecule type" value="Genomic_DNA"/>
</dbReference>
<dbReference type="Proteomes" id="UP000315947">
    <property type="component" value="Chromosome"/>
</dbReference>
<dbReference type="CDD" id="cd00565">
    <property type="entry name" value="Ubl_ThiS"/>
    <property type="match status" value="1"/>
</dbReference>